<evidence type="ECO:0000313" key="2">
    <source>
        <dbReference type="EMBL" id="MCA9379113.1"/>
    </source>
</evidence>
<protein>
    <submittedName>
        <fullName evidence="2">Uncharacterized protein</fullName>
    </submittedName>
</protein>
<gene>
    <name evidence="2" type="ORF">KC640_01670</name>
</gene>
<evidence type="ECO:0000313" key="3">
    <source>
        <dbReference type="Proteomes" id="UP000760819"/>
    </source>
</evidence>
<reference evidence="2" key="2">
    <citation type="journal article" date="2021" name="Microbiome">
        <title>Successional dynamics and alternative stable states in a saline activated sludge microbial community over 9 years.</title>
        <authorList>
            <person name="Wang Y."/>
            <person name="Ye J."/>
            <person name="Ju F."/>
            <person name="Liu L."/>
            <person name="Boyd J.A."/>
            <person name="Deng Y."/>
            <person name="Parks D.H."/>
            <person name="Jiang X."/>
            <person name="Yin X."/>
            <person name="Woodcroft B.J."/>
            <person name="Tyson G.W."/>
            <person name="Hugenholtz P."/>
            <person name="Polz M.F."/>
            <person name="Zhang T."/>
        </authorList>
    </citation>
    <scope>NUCLEOTIDE SEQUENCE</scope>
    <source>
        <strain evidence="2">HKST-UBA12</strain>
    </source>
</reference>
<name>A0A955KZI1_9BACT</name>
<dbReference type="AlphaFoldDB" id="A0A955KZI1"/>
<keyword evidence="1" id="KW-0472">Membrane</keyword>
<keyword evidence="1" id="KW-0812">Transmembrane</keyword>
<dbReference type="Proteomes" id="UP000760819">
    <property type="component" value="Unassembled WGS sequence"/>
</dbReference>
<feature type="non-terminal residue" evidence="2">
    <location>
        <position position="158"/>
    </location>
</feature>
<feature type="transmembrane region" description="Helical" evidence="1">
    <location>
        <begin position="135"/>
        <end position="156"/>
    </location>
</feature>
<proteinExistence type="predicted"/>
<comment type="caution">
    <text evidence="2">The sequence shown here is derived from an EMBL/GenBank/DDBJ whole genome shotgun (WGS) entry which is preliminary data.</text>
</comment>
<accession>A0A955KZI1</accession>
<feature type="transmembrane region" description="Helical" evidence="1">
    <location>
        <begin position="97"/>
        <end position="115"/>
    </location>
</feature>
<keyword evidence="1" id="KW-1133">Transmembrane helix</keyword>
<organism evidence="2 3">
    <name type="scientific">Candidatus Dojkabacteria bacterium</name>
    <dbReference type="NCBI Taxonomy" id="2099670"/>
    <lineage>
        <taxon>Bacteria</taxon>
        <taxon>Candidatus Dojkabacteria</taxon>
    </lineage>
</organism>
<evidence type="ECO:0000256" key="1">
    <source>
        <dbReference type="SAM" id="Phobius"/>
    </source>
</evidence>
<dbReference type="EMBL" id="JAGQLI010000084">
    <property type="protein sequence ID" value="MCA9379113.1"/>
    <property type="molecule type" value="Genomic_DNA"/>
</dbReference>
<feature type="transmembrane region" description="Helical" evidence="1">
    <location>
        <begin position="35"/>
        <end position="58"/>
    </location>
</feature>
<feature type="transmembrane region" description="Helical" evidence="1">
    <location>
        <begin position="64"/>
        <end position="85"/>
    </location>
</feature>
<sequence length="158" mass="16862">MSKLKLAFSSKHSYVLDMAPLAGVFRGRFALLQRILTLLALTYIVLSTLLLGVVILGYSTLDSALLAALLNSVIVLTAVWLGLMLLCGWSYVVDPPLFVPVLVFALLVTVTYLLSPGLTGQAGNPANTFGVVGTKMISVAGLSASIFLYYFVNAFVNT</sequence>
<reference evidence="2" key="1">
    <citation type="submission" date="2020-04" db="EMBL/GenBank/DDBJ databases">
        <authorList>
            <person name="Zhang T."/>
        </authorList>
    </citation>
    <scope>NUCLEOTIDE SEQUENCE</scope>
    <source>
        <strain evidence="2">HKST-UBA12</strain>
    </source>
</reference>